<protein>
    <recommendedName>
        <fullName evidence="3">Nucleotidyltransferase domain-containing protein</fullName>
    </recommendedName>
</protein>
<gene>
    <name evidence="1" type="ORF">SAMN04487943_102464</name>
</gene>
<sequence length="332" mass="38323">MVSVNAAFNYFLKNEVNLDHDKTTTARKSRDWLINRISKFPSEDTSFPKGYSEINIFFGSFARRTKIRELDDIDLMIGLSGEGAHYVAHNDYVEIIVDDNTNNLSSLCFDDTNALNSRKVINKYIGNLKNIENYKKAEMKRNKEAANLKLSSYEWNFDIVPCFITAKDTSDKNYYLIPNGEGNWKFTDPRIDRERTKSINQSNDGNVLNTIRIMKYWNKHAKMPTISSYLLETIILNYYSSNFNKASELVDLNIPNILSYISDSIHFAVQDPKNIQGNINELNSEDRTKIGEKANADYQIALEARSLESVNKHEESIRKWEKIFGSRFTVNV</sequence>
<evidence type="ECO:0000313" key="2">
    <source>
        <dbReference type="Proteomes" id="UP000198565"/>
    </source>
</evidence>
<evidence type="ECO:0008006" key="3">
    <source>
        <dbReference type="Google" id="ProtNLM"/>
    </source>
</evidence>
<organism evidence="1 2">
    <name type="scientific">Gracilibacillus orientalis</name>
    <dbReference type="NCBI Taxonomy" id="334253"/>
    <lineage>
        <taxon>Bacteria</taxon>
        <taxon>Bacillati</taxon>
        <taxon>Bacillota</taxon>
        <taxon>Bacilli</taxon>
        <taxon>Bacillales</taxon>
        <taxon>Bacillaceae</taxon>
        <taxon>Gracilibacillus</taxon>
    </lineage>
</organism>
<dbReference type="Proteomes" id="UP000198565">
    <property type="component" value="Unassembled WGS sequence"/>
</dbReference>
<evidence type="ECO:0000313" key="1">
    <source>
        <dbReference type="EMBL" id="SFL61530.1"/>
    </source>
</evidence>
<dbReference type="STRING" id="334253.SAMN04487943_102464"/>
<proteinExistence type="predicted"/>
<dbReference type="EMBL" id="FOTR01000002">
    <property type="protein sequence ID" value="SFL61530.1"/>
    <property type="molecule type" value="Genomic_DNA"/>
</dbReference>
<dbReference type="AlphaFoldDB" id="A0A1I4J4P7"/>
<dbReference type="Gene3D" id="3.30.460.90">
    <property type="match status" value="1"/>
</dbReference>
<keyword evidence="2" id="KW-1185">Reference proteome</keyword>
<dbReference type="OrthoDB" id="2082416at2"/>
<name>A0A1I4J4P7_9BACI</name>
<accession>A0A1I4J4P7</accession>
<reference evidence="2" key="1">
    <citation type="submission" date="2016-10" db="EMBL/GenBank/DDBJ databases">
        <authorList>
            <person name="Varghese N."/>
            <person name="Submissions S."/>
        </authorList>
    </citation>
    <scope>NUCLEOTIDE SEQUENCE [LARGE SCALE GENOMIC DNA]</scope>
    <source>
        <strain evidence="2">CGMCC 1.4250</strain>
    </source>
</reference>
<dbReference type="RefSeq" id="WP_091482323.1">
    <property type="nucleotide sequence ID" value="NZ_FOTR01000002.1"/>
</dbReference>
<dbReference type="Pfam" id="PF18144">
    <property type="entry name" value="SMODS"/>
    <property type="match status" value="1"/>
</dbReference>